<keyword evidence="3" id="KW-1003">Cell membrane</keyword>
<protein>
    <submittedName>
        <fullName evidence="11">TRAP transporter small permease subunit</fullName>
    </submittedName>
</protein>
<evidence type="ECO:0000256" key="8">
    <source>
        <dbReference type="ARBA" id="ARBA00038436"/>
    </source>
</evidence>
<dbReference type="EMBL" id="WJJP01000461">
    <property type="protein sequence ID" value="MBD3325743.1"/>
    <property type="molecule type" value="Genomic_DNA"/>
</dbReference>
<proteinExistence type="inferred from homology"/>
<comment type="subcellular location">
    <subcellularLocation>
        <location evidence="1">Cell inner membrane</location>
        <topology evidence="1">Multi-pass membrane protein</topology>
    </subcellularLocation>
</comment>
<feature type="transmembrane region" description="Helical" evidence="9">
    <location>
        <begin position="117"/>
        <end position="139"/>
    </location>
</feature>
<evidence type="ECO:0000256" key="3">
    <source>
        <dbReference type="ARBA" id="ARBA00022475"/>
    </source>
</evidence>
<keyword evidence="2" id="KW-0813">Transport</keyword>
<feature type="transmembrane region" description="Helical" evidence="9">
    <location>
        <begin position="43"/>
        <end position="64"/>
    </location>
</feature>
<evidence type="ECO:0000259" key="10">
    <source>
        <dbReference type="Pfam" id="PF04290"/>
    </source>
</evidence>
<dbReference type="PANTHER" id="PTHR35011">
    <property type="entry name" value="2,3-DIKETO-L-GULONATE TRAP TRANSPORTER SMALL PERMEASE PROTEIN YIAM"/>
    <property type="match status" value="1"/>
</dbReference>
<keyword evidence="7 9" id="KW-0472">Membrane</keyword>
<evidence type="ECO:0000256" key="5">
    <source>
        <dbReference type="ARBA" id="ARBA00022692"/>
    </source>
</evidence>
<evidence type="ECO:0000256" key="6">
    <source>
        <dbReference type="ARBA" id="ARBA00022989"/>
    </source>
</evidence>
<feature type="domain" description="Tripartite ATP-independent periplasmic transporters DctQ component" evidence="10">
    <location>
        <begin position="58"/>
        <end position="183"/>
    </location>
</feature>
<gene>
    <name evidence="11" type="ORF">GF339_14245</name>
</gene>
<evidence type="ECO:0000313" key="11">
    <source>
        <dbReference type="EMBL" id="MBD3325743.1"/>
    </source>
</evidence>
<dbReference type="GO" id="GO:0022857">
    <property type="term" value="F:transmembrane transporter activity"/>
    <property type="evidence" value="ECO:0007669"/>
    <property type="project" value="TreeGrafter"/>
</dbReference>
<accession>A0A9D5JX42</accession>
<comment type="caution">
    <text evidence="11">The sequence shown here is derived from an EMBL/GenBank/DDBJ whole genome shotgun (WGS) entry which is preliminary data.</text>
</comment>
<dbReference type="Pfam" id="PF04290">
    <property type="entry name" value="DctQ"/>
    <property type="match status" value="1"/>
</dbReference>
<dbReference type="InterPro" id="IPR007387">
    <property type="entry name" value="TRAP_DctQ"/>
</dbReference>
<comment type="similarity">
    <text evidence="8">Belongs to the TRAP transporter small permease family.</text>
</comment>
<dbReference type="InterPro" id="IPR055348">
    <property type="entry name" value="DctQ"/>
</dbReference>
<name>A0A9D5JX42_9BACT</name>
<keyword evidence="6 9" id="KW-1133">Transmembrane helix</keyword>
<feature type="transmembrane region" description="Helical" evidence="9">
    <location>
        <begin position="76"/>
        <end position="96"/>
    </location>
</feature>
<dbReference type="GO" id="GO:0015740">
    <property type="term" value="P:C4-dicarboxylate transport"/>
    <property type="evidence" value="ECO:0007669"/>
    <property type="project" value="TreeGrafter"/>
</dbReference>
<sequence>MKTTKARRRVLPTSLVFCNQSTFLHGMGMMRTFNAVCQALEKCYVVLAVFFTTCCVILGVGRVVVRHFPIPGSGFFGEFAIASFVWAVLMAIAWQVNTDGHLSITAIYEKMPAKIQYILSLFFLIVIMIVGFLMVHQGIIYINNTKTVTLTYFGHPRWITFYLPLPLSGIGILIFGIRKCILLLTSGTNAVLFKGD</sequence>
<evidence type="ECO:0000256" key="2">
    <source>
        <dbReference type="ARBA" id="ARBA00022448"/>
    </source>
</evidence>
<reference evidence="11" key="1">
    <citation type="submission" date="2019-11" db="EMBL/GenBank/DDBJ databases">
        <title>Microbial mats filling the niche in hypersaline microbial mats.</title>
        <authorList>
            <person name="Wong H.L."/>
            <person name="Macleod F.I."/>
            <person name="White R.A. III"/>
            <person name="Burns B.P."/>
        </authorList>
    </citation>
    <scope>NUCLEOTIDE SEQUENCE</scope>
    <source>
        <strain evidence="11">Rbin_158</strain>
    </source>
</reference>
<organism evidence="11 12">
    <name type="scientific">candidate division KSB3 bacterium</name>
    <dbReference type="NCBI Taxonomy" id="2044937"/>
    <lineage>
        <taxon>Bacteria</taxon>
        <taxon>candidate division KSB3</taxon>
    </lineage>
</organism>
<evidence type="ECO:0000256" key="4">
    <source>
        <dbReference type="ARBA" id="ARBA00022519"/>
    </source>
</evidence>
<evidence type="ECO:0000256" key="1">
    <source>
        <dbReference type="ARBA" id="ARBA00004429"/>
    </source>
</evidence>
<evidence type="ECO:0000313" key="12">
    <source>
        <dbReference type="Proteomes" id="UP000649604"/>
    </source>
</evidence>
<evidence type="ECO:0000256" key="7">
    <source>
        <dbReference type="ARBA" id="ARBA00023136"/>
    </source>
</evidence>
<keyword evidence="5 9" id="KW-0812">Transmembrane</keyword>
<dbReference type="Proteomes" id="UP000649604">
    <property type="component" value="Unassembled WGS sequence"/>
</dbReference>
<keyword evidence="4" id="KW-0997">Cell inner membrane</keyword>
<evidence type="ECO:0000256" key="9">
    <source>
        <dbReference type="SAM" id="Phobius"/>
    </source>
</evidence>
<dbReference type="GO" id="GO:0005886">
    <property type="term" value="C:plasma membrane"/>
    <property type="evidence" value="ECO:0007669"/>
    <property type="project" value="UniProtKB-SubCell"/>
</dbReference>
<feature type="transmembrane region" description="Helical" evidence="9">
    <location>
        <begin position="159"/>
        <end position="177"/>
    </location>
</feature>
<dbReference type="AlphaFoldDB" id="A0A9D5JX42"/>
<dbReference type="PANTHER" id="PTHR35011:SF11">
    <property type="entry name" value="TRAP TRANSPORTER SMALL PERMEASE PROTEIN"/>
    <property type="match status" value="1"/>
</dbReference>